<proteinExistence type="predicted"/>
<evidence type="ECO:0000313" key="1">
    <source>
        <dbReference type="EMBL" id="ADI65614.1"/>
    </source>
</evidence>
<evidence type="ECO:0000313" key="2">
    <source>
        <dbReference type="Proteomes" id="UP000001511"/>
    </source>
</evidence>
<dbReference type="Proteomes" id="UP000001511">
    <property type="component" value="Chromosome"/>
</dbReference>
<organism evidence="1 2">
    <name type="scientific">Nostoc azollae (strain 0708)</name>
    <name type="common">Anabaena azollae (strain 0708)</name>
    <dbReference type="NCBI Taxonomy" id="551115"/>
    <lineage>
        <taxon>Bacteria</taxon>
        <taxon>Bacillati</taxon>
        <taxon>Cyanobacteriota</taxon>
        <taxon>Cyanophyceae</taxon>
        <taxon>Nostocales</taxon>
        <taxon>Nostocaceae</taxon>
        <taxon>Trichormus</taxon>
    </lineage>
</organism>
<accession>D7DW43</accession>
<keyword evidence="2" id="KW-1185">Reference proteome</keyword>
<dbReference type="EMBL" id="CP002059">
    <property type="protein sequence ID" value="ADI65614.1"/>
    <property type="molecule type" value="Genomic_DNA"/>
</dbReference>
<dbReference type="KEGG" id="naz:Aazo_4218"/>
<reference evidence="1 2" key="1">
    <citation type="journal article" date="2010" name="PLoS ONE">
        <title>Genome erosion in a nitrogen-fixing vertically transmitted endosymbiotic multicellular cyanobacterium.</title>
        <authorList>
            <person name="Ran L."/>
            <person name="Larsson J."/>
            <person name="Vigil-Stenman T."/>
            <person name="Nylander J.A."/>
            <person name="Ininbergs K."/>
            <person name="Zheng W.W."/>
            <person name="Lapidus A."/>
            <person name="Lowry S."/>
            <person name="Haselkorn R."/>
            <person name="Bergman B."/>
        </authorList>
    </citation>
    <scope>NUCLEOTIDE SEQUENCE [LARGE SCALE GENOMIC DNA]</scope>
    <source>
        <strain evidence="1 2">0708</strain>
    </source>
</reference>
<dbReference type="HOGENOM" id="CLU_2451675_0_0_3"/>
<dbReference type="AlphaFoldDB" id="D7DW43"/>
<protein>
    <submittedName>
        <fullName evidence="1">Uncharacterized protein</fullName>
    </submittedName>
</protein>
<name>D7DW43_NOSA0</name>
<gene>
    <name evidence="1" type="ordered locus">Aazo_4218</name>
</gene>
<sequence length="89" mass="10052">MHVYFEMKCIISAECGPKTSRISFKILMTKSSRMGTLLGSSFVKSYRFKSHLLHPNCTLTVTDSSTAELEFLQGRKGLIRTSMIKMAIE</sequence>